<feature type="region of interest" description="Disordered" evidence="1">
    <location>
        <begin position="17"/>
        <end position="56"/>
    </location>
</feature>
<name>A0A6N2C3B9_SOLCI</name>
<accession>A0A6N2C3B9</accession>
<sequence length="126" mass="14566">MLVTRTRLRFLKYYSKRPRSDDSSHQKPKKRLFLQESSIVNKDRSPNKHSQGGVHTFERTRCDSCGKQHLGKCLVGTDHCFACGSKGHKMRDFPNIKARMKEFNKSPQGGLYPNAPKKNHSYGWEL</sequence>
<evidence type="ECO:0008006" key="3">
    <source>
        <dbReference type="Google" id="ProtNLM"/>
    </source>
</evidence>
<proteinExistence type="predicted"/>
<organism evidence="2">
    <name type="scientific">Solanum chilense</name>
    <name type="common">Tomato</name>
    <name type="synonym">Lycopersicon chilense</name>
    <dbReference type="NCBI Taxonomy" id="4083"/>
    <lineage>
        <taxon>Eukaryota</taxon>
        <taxon>Viridiplantae</taxon>
        <taxon>Streptophyta</taxon>
        <taxon>Embryophyta</taxon>
        <taxon>Tracheophyta</taxon>
        <taxon>Spermatophyta</taxon>
        <taxon>Magnoliopsida</taxon>
        <taxon>eudicotyledons</taxon>
        <taxon>Gunneridae</taxon>
        <taxon>Pentapetalae</taxon>
        <taxon>asterids</taxon>
        <taxon>lamiids</taxon>
        <taxon>Solanales</taxon>
        <taxon>Solanaceae</taxon>
        <taxon>Solanoideae</taxon>
        <taxon>Solaneae</taxon>
        <taxon>Solanum</taxon>
        <taxon>Solanum subgen. Lycopersicon</taxon>
    </lineage>
</organism>
<evidence type="ECO:0000313" key="2">
    <source>
        <dbReference type="EMBL" id="TMX01695.1"/>
    </source>
</evidence>
<reference evidence="2" key="1">
    <citation type="submission" date="2019-05" db="EMBL/GenBank/DDBJ databases">
        <title>The de novo reference genome and transcriptome assemblies of the wild tomato species Solanum chilense.</title>
        <authorList>
            <person name="Stam R."/>
            <person name="Nosenko T."/>
            <person name="Hoerger A.C."/>
            <person name="Stephan W."/>
            <person name="Seidel M.A."/>
            <person name="Kuhn J.M.M."/>
            <person name="Haberer G."/>
            <person name="Tellier A."/>
        </authorList>
    </citation>
    <scope>NUCLEOTIDE SEQUENCE</scope>
    <source>
        <tissue evidence="2">Mature leaves</tissue>
    </source>
</reference>
<protein>
    <recommendedName>
        <fullName evidence="3">CCHC-type domain-containing protein</fullName>
    </recommendedName>
</protein>
<gene>
    <name evidence="2" type="ORF">EJD97_023892</name>
</gene>
<evidence type="ECO:0000256" key="1">
    <source>
        <dbReference type="SAM" id="MobiDB-lite"/>
    </source>
</evidence>
<dbReference type="AlphaFoldDB" id="A0A6N2C3B9"/>
<comment type="caution">
    <text evidence="2">The sequence shown here is derived from an EMBL/GenBank/DDBJ whole genome shotgun (WGS) entry which is preliminary data.</text>
</comment>
<dbReference type="EMBL" id="RXGB01000793">
    <property type="protein sequence ID" value="TMX01695.1"/>
    <property type="molecule type" value="Genomic_DNA"/>
</dbReference>